<dbReference type="EMBL" id="CP147920">
    <property type="protein sequence ID" value="XAU16010.1"/>
    <property type="molecule type" value="Genomic_DNA"/>
</dbReference>
<feature type="transmembrane region" description="Helical" evidence="1">
    <location>
        <begin position="221"/>
        <end position="237"/>
    </location>
</feature>
<feature type="transmembrane region" description="Helical" evidence="1">
    <location>
        <begin position="182"/>
        <end position="201"/>
    </location>
</feature>
<dbReference type="RefSeq" id="WP_345973377.1">
    <property type="nucleotide sequence ID" value="NZ_CP147920.1"/>
</dbReference>
<proteinExistence type="predicted"/>
<sequence length="263" mass="29929">MKKYLLRGFGLLGVLFFVPLFFFTFADPQAIEQSGKGFIEWKLQREADAKIDAIAWPKSRRLEMMLGSKAQVLTQQADAKLALYKEMLRHDLPALMAEQLSKVRDLDCACREKWEERLRGYIRFEIANAETAKAKLADFMQAKYMQIVVELTKDVRIFLGVNALVFLLLFLVSFLKPRATTHLFLPGMLLLVSSAVCSYFYLLEQNWFYTILYNDYTGFGFLAYLLVVFAFLCDIAFNKARVTTEVINAVGNAIGSGFGVAPC</sequence>
<accession>A0ABZ3HBU6</accession>
<gene>
    <name evidence="2" type="ORF">WCY31_04715</name>
</gene>
<evidence type="ECO:0000313" key="3">
    <source>
        <dbReference type="Proteomes" id="UP001447842"/>
    </source>
</evidence>
<feature type="transmembrane region" description="Helical" evidence="1">
    <location>
        <begin position="155"/>
        <end position="175"/>
    </location>
</feature>
<evidence type="ECO:0000313" key="2">
    <source>
        <dbReference type="EMBL" id="XAU16010.1"/>
    </source>
</evidence>
<protein>
    <submittedName>
        <fullName evidence="2">Uncharacterized protein</fullName>
    </submittedName>
</protein>
<evidence type="ECO:0000256" key="1">
    <source>
        <dbReference type="SAM" id="Phobius"/>
    </source>
</evidence>
<reference evidence="2 3" key="1">
    <citation type="submission" date="2024-03" db="EMBL/GenBank/DDBJ databases">
        <title>Sulfurimonas sp. HSL3-1.</title>
        <authorList>
            <person name="Wang S."/>
        </authorList>
    </citation>
    <scope>NUCLEOTIDE SEQUENCE [LARGE SCALE GENOMIC DNA]</scope>
    <source>
        <strain evidence="2 3">HSL3-1</strain>
    </source>
</reference>
<organism evidence="2 3">
    <name type="scientific">Sulfurimonas diazotrophicus</name>
    <dbReference type="NCBI Taxonomy" id="3131939"/>
    <lineage>
        <taxon>Bacteria</taxon>
        <taxon>Pseudomonadati</taxon>
        <taxon>Campylobacterota</taxon>
        <taxon>Epsilonproteobacteria</taxon>
        <taxon>Campylobacterales</taxon>
        <taxon>Sulfurimonadaceae</taxon>
        <taxon>Sulfurimonas</taxon>
    </lineage>
</organism>
<name>A0ABZ3HBU6_9BACT</name>
<dbReference type="Proteomes" id="UP001447842">
    <property type="component" value="Chromosome"/>
</dbReference>
<keyword evidence="1" id="KW-1133">Transmembrane helix</keyword>
<keyword evidence="3" id="KW-1185">Reference proteome</keyword>
<keyword evidence="1" id="KW-0472">Membrane</keyword>
<keyword evidence="1" id="KW-0812">Transmembrane</keyword>